<dbReference type="AlphaFoldDB" id="A0AAW7MTL4"/>
<evidence type="ECO:0000313" key="5">
    <source>
        <dbReference type="Proteomes" id="UP001172791"/>
    </source>
</evidence>
<dbReference type="InterPro" id="IPR014591">
    <property type="entry name" value="UCP034455"/>
</dbReference>
<evidence type="ECO:0000256" key="1">
    <source>
        <dbReference type="SAM" id="Phobius"/>
    </source>
</evidence>
<evidence type="ECO:0000313" key="3">
    <source>
        <dbReference type="EMBL" id="MDN4578853.1"/>
    </source>
</evidence>
<feature type="transmembrane region" description="Helical" evidence="1">
    <location>
        <begin position="19"/>
        <end position="39"/>
    </location>
</feature>
<dbReference type="Proteomes" id="UP001172791">
    <property type="component" value="Unassembled WGS sequence"/>
</dbReference>
<organism evidence="2 5">
    <name type="scientific">Pandoraea cepalis</name>
    <dbReference type="NCBI Taxonomy" id="2508294"/>
    <lineage>
        <taxon>Bacteria</taxon>
        <taxon>Pseudomonadati</taxon>
        <taxon>Pseudomonadota</taxon>
        <taxon>Betaproteobacteria</taxon>
        <taxon>Burkholderiales</taxon>
        <taxon>Burkholderiaceae</taxon>
        <taxon>Pandoraea</taxon>
    </lineage>
</organism>
<keyword evidence="1" id="KW-0812">Transmembrane</keyword>
<evidence type="ECO:0000313" key="4">
    <source>
        <dbReference type="Proteomes" id="UP001172788"/>
    </source>
</evidence>
<evidence type="ECO:0000313" key="2">
    <source>
        <dbReference type="EMBL" id="MDN4576217.1"/>
    </source>
</evidence>
<dbReference type="Proteomes" id="UP001172788">
    <property type="component" value="Unassembled WGS sequence"/>
</dbReference>
<protein>
    <submittedName>
        <fullName evidence="2">DUF2127 domain-containing protein</fullName>
    </submittedName>
</protein>
<keyword evidence="1" id="KW-1133">Transmembrane helix</keyword>
<dbReference type="InterPro" id="IPR021125">
    <property type="entry name" value="DUF2127"/>
</dbReference>
<comment type="caution">
    <text evidence="2">The sequence shown here is derived from an EMBL/GenBank/DDBJ whole genome shotgun (WGS) entry which is preliminary data.</text>
</comment>
<dbReference type="PIRSF" id="PIRSF034455">
    <property type="entry name" value="UCP034455"/>
    <property type="match status" value="1"/>
</dbReference>
<gene>
    <name evidence="2" type="ORF">DBA34_23475</name>
    <name evidence="3" type="ORF">DBB29_12075</name>
</gene>
<sequence length="174" mass="19849">MGFSDVYEKRLHFIFEASLWIKALFAVAEIVGGVVAYFIPRHFLLSTVLWVTGNEIAEDPHDVVARFLLHTVQHLSVSSQKFAAAYLLAHGVIKLWLIIGLLRDKLWYFPVSMVAFALFVVYQLYRFTFTHSPWLLVLSALDIAIIALTWHEYRLSKTLHARGNAGTVTRSSRS</sequence>
<feature type="transmembrane region" description="Helical" evidence="1">
    <location>
        <begin position="106"/>
        <end position="125"/>
    </location>
</feature>
<keyword evidence="1" id="KW-0472">Membrane</keyword>
<feature type="transmembrane region" description="Helical" evidence="1">
    <location>
        <begin position="131"/>
        <end position="150"/>
    </location>
</feature>
<proteinExistence type="predicted"/>
<name>A0AAW7MTL4_9BURK</name>
<dbReference type="Pfam" id="PF09900">
    <property type="entry name" value="DUF2127"/>
    <property type="match status" value="1"/>
</dbReference>
<dbReference type="RefSeq" id="WP_301236926.1">
    <property type="nucleotide sequence ID" value="NZ_QAIC01000042.1"/>
</dbReference>
<dbReference type="EMBL" id="QAIC01000042">
    <property type="protein sequence ID" value="MDN4576217.1"/>
    <property type="molecule type" value="Genomic_DNA"/>
</dbReference>
<keyword evidence="4" id="KW-1185">Reference proteome</keyword>
<reference evidence="2" key="1">
    <citation type="submission" date="2018-04" db="EMBL/GenBank/DDBJ databases">
        <authorList>
            <person name="Jy Z."/>
        </authorList>
    </citation>
    <scope>NUCLEOTIDE SEQUENCE</scope>
    <source>
        <strain evidence="3">AS13</strain>
        <strain evidence="2">LA18</strain>
    </source>
</reference>
<feature type="transmembrane region" description="Helical" evidence="1">
    <location>
        <begin position="82"/>
        <end position="99"/>
    </location>
</feature>
<accession>A0AAW7MTL4</accession>
<dbReference type="EMBL" id="QAID01000039">
    <property type="protein sequence ID" value="MDN4578853.1"/>
    <property type="molecule type" value="Genomic_DNA"/>
</dbReference>